<dbReference type="InterPro" id="IPR036485">
    <property type="entry name" value="Glu_synth_asu_C_sf"/>
</dbReference>
<protein>
    <submittedName>
        <fullName evidence="1">Formylmethanofuran dehydrogenase, subunit C</fullName>
    </submittedName>
</protein>
<dbReference type="OrthoDB" id="7302713at2"/>
<dbReference type="GO" id="GO:0018493">
    <property type="term" value="F:formylmethanofuran dehydrogenase activity"/>
    <property type="evidence" value="ECO:0007669"/>
    <property type="project" value="InterPro"/>
</dbReference>
<proteinExistence type="predicted"/>
<dbReference type="Proteomes" id="UP000192936">
    <property type="component" value="Unassembled WGS sequence"/>
</dbReference>
<dbReference type="EMBL" id="FXAK01000009">
    <property type="protein sequence ID" value="SMF88967.1"/>
    <property type="molecule type" value="Genomic_DNA"/>
</dbReference>
<reference evidence="1 2" key="1">
    <citation type="submission" date="2017-04" db="EMBL/GenBank/DDBJ databases">
        <authorList>
            <person name="Afonso C.L."/>
            <person name="Miller P.J."/>
            <person name="Scott M.A."/>
            <person name="Spackman E."/>
            <person name="Goraichik I."/>
            <person name="Dimitrov K.M."/>
            <person name="Suarez D.L."/>
            <person name="Swayne D.E."/>
        </authorList>
    </citation>
    <scope>NUCLEOTIDE SEQUENCE [LARGE SCALE GENOMIC DNA]</scope>
    <source>
        <strain evidence="1 2">A2P</strain>
    </source>
</reference>
<dbReference type="Gene3D" id="2.160.20.60">
    <property type="entry name" value="Glutamate synthase, alpha subunit, C-terminal domain"/>
    <property type="match status" value="1"/>
</dbReference>
<sequence length="269" mass="27285">MSMLSFRLKGPLTGRVDASPLLPHRLAAMDLTEIAALPLRLGRGRIAVGDLFDLSGSPGDTVELEGDERLDFVGAGLSGGTIRVAGPVGHRAGTGMSGGSLVVEGSAGLAAGAAMRGGVLTIAGDAGNELGGALPGERAGMTGGRILVRGSCGDRVGERMRRGLIAVGGDAGAYAALHMNAGSLLIGGRPGAATGHGMRNGTVLFRGEIDALPGFADCGLNQLPFLSLLDNHLSELDWVPPSCRGLTGRARRWLGDRGFGGRGELLSCL</sequence>
<dbReference type="PANTHER" id="PTHR39673">
    <property type="entry name" value="TUNGSTEN FORMYLMETHANOFURAN DEHYDROGENASE, SUBUNIT C (FWDC)"/>
    <property type="match status" value="1"/>
</dbReference>
<organism evidence="1 2">
    <name type="scientific">Azospirillum oryzae</name>
    <dbReference type="NCBI Taxonomy" id="286727"/>
    <lineage>
        <taxon>Bacteria</taxon>
        <taxon>Pseudomonadati</taxon>
        <taxon>Pseudomonadota</taxon>
        <taxon>Alphaproteobacteria</taxon>
        <taxon>Rhodospirillales</taxon>
        <taxon>Azospirillaceae</taxon>
        <taxon>Azospirillum</taxon>
    </lineage>
</organism>
<gene>
    <name evidence="1" type="ORF">SAMN02982917_6564</name>
</gene>
<dbReference type="PANTHER" id="PTHR39673:SF5">
    <property type="entry name" value="TUNGSTEN-CONTAINING FORMYLMETHANOFURAN DEHYDROGENASE 2 SUBUNIT C"/>
    <property type="match status" value="1"/>
</dbReference>
<dbReference type="STRING" id="286727.SAMN02982917_6564"/>
<dbReference type="NCBIfam" id="TIGR03122">
    <property type="entry name" value="one_C_dehyd_C"/>
    <property type="match status" value="1"/>
</dbReference>
<evidence type="ECO:0000313" key="1">
    <source>
        <dbReference type="EMBL" id="SMF88967.1"/>
    </source>
</evidence>
<dbReference type="AlphaFoldDB" id="A0A1X7HLL5"/>
<dbReference type="RefSeq" id="WP_085091398.1">
    <property type="nucleotide sequence ID" value="NZ_FXAK01000009.1"/>
</dbReference>
<dbReference type="GO" id="GO:0046914">
    <property type="term" value="F:transition metal ion binding"/>
    <property type="evidence" value="ECO:0007669"/>
    <property type="project" value="InterPro"/>
</dbReference>
<name>A0A1X7HLL5_9PROT</name>
<evidence type="ECO:0000313" key="2">
    <source>
        <dbReference type="Proteomes" id="UP000192936"/>
    </source>
</evidence>
<accession>A0A1X7HLL5</accession>
<dbReference type="SUPFAM" id="SSF69336">
    <property type="entry name" value="Alpha subunit of glutamate synthase, C-terminal domain"/>
    <property type="match status" value="1"/>
</dbReference>
<dbReference type="GO" id="GO:0015948">
    <property type="term" value="P:methanogenesis"/>
    <property type="evidence" value="ECO:0007669"/>
    <property type="project" value="InterPro"/>
</dbReference>
<dbReference type="InterPro" id="IPR017550">
    <property type="entry name" value="Formylmethanofuran_DH_suC"/>
</dbReference>